<keyword evidence="3" id="KW-1185">Reference proteome</keyword>
<organism evidence="2 3">
    <name type="scientific">Vermiconidia calcicola</name>
    <dbReference type="NCBI Taxonomy" id="1690605"/>
    <lineage>
        <taxon>Eukaryota</taxon>
        <taxon>Fungi</taxon>
        <taxon>Dikarya</taxon>
        <taxon>Ascomycota</taxon>
        <taxon>Pezizomycotina</taxon>
        <taxon>Dothideomycetes</taxon>
        <taxon>Dothideomycetidae</taxon>
        <taxon>Mycosphaerellales</taxon>
        <taxon>Extremaceae</taxon>
        <taxon>Vermiconidia</taxon>
    </lineage>
</organism>
<dbReference type="Gene3D" id="2.60.120.600">
    <property type="entry name" value="Domain of unknown function DUF1214, C-terminal domain"/>
    <property type="match status" value="1"/>
</dbReference>
<accession>A0AAV9Q2T0</accession>
<sequence length="215" mass="24209">MSLFSSQLASSRILNRKSTPNADVENPSHIRSQGNDWQLSIPSYQGNFGTHYASAAYVALAGYQQQSVRQTLYPGYKSLGFTSQFQLEPNQSLLVTFSGKPKLQSSGFWSLTVYGADQYLVSNELNRFEVGDRTYNLTYPDGEYIYGPNANSSRGRSFQILVQPANIRPPANWTNNWLPTNETFSWITRWYVPDAAMTNGSYVYPKVENVTAIRA</sequence>
<dbReference type="PANTHER" id="PTHR36509:SF2">
    <property type="entry name" value="BLL3101 PROTEIN"/>
    <property type="match status" value="1"/>
</dbReference>
<dbReference type="InterPro" id="IPR037049">
    <property type="entry name" value="DUF1214_C_sf"/>
</dbReference>
<dbReference type="InterPro" id="IPR010621">
    <property type="entry name" value="DUF1214"/>
</dbReference>
<protein>
    <recommendedName>
        <fullName evidence="1">DUF1214 domain-containing protein</fullName>
    </recommendedName>
</protein>
<dbReference type="EMBL" id="JAXLQG010000012">
    <property type="protein sequence ID" value="KAK5533998.1"/>
    <property type="molecule type" value="Genomic_DNA"/>
</dbReference>
<evidence type="ECO:0000313" key="2">
    <source>
        <dbReference type="EMBL" id="KAK5533998.1"/>
    </source>
</evidence>
<dbReference type="Pfam" id="PF06742">
    <property type="entry name" value="DUF1214"/>
    <property type="match status" value="1"/>
</dbReference>
<proteinExistence type="predicted"/>
<dbReference type="AlphaFoldDB" id="A0AAV9Q2T0"/>
<feature type="domain" description="DUF1214" evidence="1">
    <location>
        <begin position="87"/>
        <end position="194"/>
    </location>
</feature>
<gene>
    <name evidence="2" type="ORF">LTR25_006978</name>
</gene>
<dbReference type="SUPFAM" id="SSF160935">
    <property type="entry name" value="VPA0735-like"/>
    <property type="match status" value="1"/>
</dbReference>
<evidence type="ECO:0000259" key="1">
    <source>
        <dbReference type="Pfam" id="PF06742"/>
    </source>
</evidence>
<evidence type="ECO:0000313" key="3">
    <source>
        <dbReference type="Proteomes" id="UP001345827"/>
    </source>
</evidence>
<dbReference type="Proteomes" id="UP001345827">
    <property type="component" value="Unassembled WGS sequence"/>
</dbReference>
<name>A0AAV9Q2T0_9PEZI</name>
<comment type="caution">
    <text evidence="2">The sequence shown here is derived from an EMBL/GenBank/DDBJ whole genome shotgun (WGS) entry which is preliminary data.</text>
</comment>
<reference evidence="2 3" key="1">
    <citation type="submission" date="2023-06" db="EMBL/GenBank/DDBJ databases">
        <title>Black Yeasts Isolated from many extreme environments.</title>
        <authorList>
            <person name="Coleine C."/>
            <person name="Stajich J.E."/>
            <person name="Selbmann L."/>
        </authorList>
    </citation>
    <scope>NUCLEOTIDE SEQUENCE [LARGE SCALE GENOMIC DNA]</scope>
    <source>
        <strain evidence="2 3">CCFEE 5887</strain>
    </source>
</reference>
<dbReference type="PANTHER" id="PTHR36509">
    <property type="entry name" value="BLL3101 PROTEIN"/>
    <property type="match status" value="1"/>
</dbReference>